<sequence length="107" mass="12470">MVNMQLNHKVWLPLRQTWQLDFVQLTLPFYTHAHNPKLMTTLASFALHTSIFSIPEYINQHMNLSVEWLEIIYKTTINILETGWHGFLSPSVATSRLAESDLPSQIY</sequence>
<protein>
    <submittedName>
        <fullName evidence="1">Uncharacterized protein</fullName>
    </submittedName>
</protein>
<accession>A0ACB8F536</accession>
<comment type="caution">
    <text evidence="1">The sequence shown here is derived from an EMBL/GenBank/DDBJ whole genome shotgun (WGS) entry which is preliminary data.</text>
</comment>
<keyword evidence="2" id="KW-1185">Reference proteome</keyword>
<organism evidence="1 2">
    <name type="scientific">Sphaerodactylus townsendi</name>
    <dbReference type="NCBI Taxonomy" id="933632"/>
    <lineage>
        <taxon>Eukaryota</taxon>
        <taxon>Metazoa</taxon>
        <taxon>Chordata</taxon>
        <taxon>Craniata</taxon>
        <taxon>Vertebrata</taxon>
        <taxon>Euteleostomi</taxon>
        <taxon>Lepidosauria</taxon>
        <taxon>Squamata</taxon>
        <taxon>Bifurcata</taxon>
        <taxon>Gekkota</taxon>
        <taxon>Sphaerodactylidae</taxon>
        <taxon>Sphaerodactylus</taxon>
    </lineage>
</organism>
<dbReference type="EMBL" id="CM037618">
    <property type="protein sequence ID" value="KAH8000252.1"/>
    <property type="molecule type" value="Genomic_DNA"/>
</dbReference>
<proteinExistence type="predicted"/>
<evidence type="ECO:0000313" key="1">
    <source>
        <dbReference type="EMBL" id="KAH8000252.1"/>
    </source>
</evidence>
<reference evidence="1" key="1">
    <citation type="submission" date="2021-08" db="EMBL/GenBank/DDBJ databases">
        <title>The first chromosome-level gecko genome reveals the dynamic sex chromosomes of Neotropical dwarf geckos (Sphaerodactylidae: Sphaerodactylus).</title>
        <authorList>
            <person name="Pinto B.J."/>
            <person name="Keating S.E."/>
            <person name="Gamble T."/>
        </authorList>
    </citation>
    <scope>NUCLEOTIDE SEQUENCE</scope>
    <source>
        <strain evidence="1">TG3544</strain>
    </source>
</reference>
<evidence type="ECO:0000313" key="2">
    <source>
        <dbReference type="Proteomes" id="UP000827872"/>
    </source>
</evidence>
<name>A0ACB8F536_9SAUR</name>
<gene>
    <name evidence="1" type="ORF">K3G42_023626</name>
</gene>
<dbReference type="Proteomes" id="UP000827872">
    <property type="component" value="Linkage Group LG05"/>
</dbReference>